<feature type="domain" description="Integrase catalytic" evidence="10">
    <location>
        <begin position="82"/>
        <end position="179"/>
    </location>
</feature>
<comment type="caution">
    <text evidence="12">The sequence shown here is derived from an EMBL/GenBank/DDBJ whole genome shotgun (WGS) entry which is preliminary data.</text>
</comment>
<dbReference type="Pfam" id="PF03171">
    <property type="entry name" value="2OG-FeII_Oxy"/>
    <property type="match status" value="5"/>
</dbReference>
<evidence type="ECO:0000256" key="6">
    <source>
        <dbReference type="ARBA" id="ARBA00022896"/>
    </source>
</evidence>
<evidence type="ECO:0000256" key="9">
    <source>
        <dbReference type="SAM" id="MobiDB-lite"/>
    </source>
</evidence>
<dbReference type="GO" id="GO:0016705">
    <property type="term" value="F:oxidoreductase activity, acting on paired donors, with incorporation or reduction of molecular oxygen"/>
    <property type="evidence" value="ECO:0007669"/>
    <property type="project" value="UniProtKB-ARBA"/>
</dbReference>
<keyword evidence="13" id="KW-1185">Reference proteome</keyword>
<dbReference type="InterPro" id="IPR002219">
    <property type="entry name" value="PKC_DAG/PE"/>
</dbReference>
<dbReference type="Pfam" id="PF25597">
    <property type="entry name" value="SH3_retrovirus"/>
    <property type="match status" value="1"/>
</dbReference>
<dbReference type="EMBL" id="JAVXUO010002468">
    <property type="protein sequence ID" value="KAK2973037.1"/>
    <property type="molecule type" value="Genomic_DNA"/>
</dbReference>
<keyword evidence="3" id="KW-0677">Repeat</keyword>
<gene>
    <name evidence="12" type="ORF">RJ640_021796</name>
</gene>
<evidence type="ECO:0000256" key="2">
    <source>
        <dbReference type="ARBA" id="ARBA00022723"/>
    </source>
</evidence>
<dbReference type="Gene3D" id="3.30.420.10">
    <property type="entry name" value="Ribonuclease H-like superfamily/Ribonuclease H"/>
    <property type="match status" value="1"/>
</dbReference>
<evidence type="ECO:0000259" key="11">
    <source>
        <dbReference type="PROSITE" id="PS51471"/>
    </source>
</evidence>
<evidence type="ECO:0000256" key="3">
    <source>
        <dbReference type="ARBA" id="ARBA00022737"/>
    </source>
</evidence>
<dbReference type="FunFam" id="2.60.120.330:FF:000005">
    <property type="entry name" value="1-aminocyclopropane-1-carboxylate oxidase homolog 1"/>
    <property type="match status" value="4"/>
</dbReference>
<feature type="domain" description="Fe2OG dioxygenase" evidence="11">
    <location>
        <begin position="1147"/>
        <end position="1252"/>
    </location>
</feature>
<name>A0AA88UFA9_9ASTE</name>
<dbReference type="PROSITE" id="PS50994">
    <property type="entry name" value="INTEGRASE"/>
    <property type="match status" value="1"/>
</dbReference>
<dbReference type="SUPFAM" id="SSF53098">
    <property type="entry name" value="Ribonuclease H-like"/>
    <property type="match status" value="1"/>
</dbReference>
<dbReference type="InterPro" id="IPR004146">
    <property type="entry name" value="DC1"/>
</dbReference>
<comment type="similarity">
    <text evidence="1">Belongs to the iron/ascorbate-dependent oxidoreductase family.</text>
</comment>
<dbReference type="InterPro" id="IPR013087">
    <property type="entry name" value="Znf_C2H2_type"/>
</dbReference>
<organism evidence="12 13">
    <name type="scientific">Escallonia rubra</name>
    <dbReference type="NCBI Taxonomy" id="112253"/>
    <lineage>
        <taxon>Eukaryota</taxon>
        <taxon>Viridiplantae</taxon>
        <taxon>Streptophyta</taxon>
        <taxon>Embryophyta</taxon>
        <taxon>Tracheophyta</taxon>
        <taxon>Spermatophyta</taxon>
        <taxon>Magnoliopsida</taxon>
        <taxon>eudicotyledons</taxon>
        <taxon>Gunneridae</taxon>
        <taxon>Pentapetalae</taxon>
        <taxon>asterids</taxon>
        <taxon>campanulids</taxon>
        <taxon>Escalloniales</taxon>
        <taxon>Escalloniaceae</taxon>
        <taxon>Escallonia</taxon>
    </lineage>
</organism>
<keyword evidence="7" id="KW-0560">Oxidoreductase</keyword>
<evidence type="ECO:0000256" key="8">
    <source>
        <dbReference type="ARBA" id="ARBA00023004"/>
    </source>
</evidence>
<dbReference type="Pfam" id="PF14226">
    <property type="entry name" value="DIOX_N"/>
    <property type="match status" value="4"/>
</dbReference>
<evidence type="ECO:0000313" key="13">
    <source>
        <dbReference type="Proteomes" id="UP001187471"/>
    </source>
</evidence>
<dbReference type="InterPro" id="IPR044861">
    <property type="entry name" value="IPNS-like_FE2OG_OXY"/>
</dbReference>
<keyword evidence="6" id="KW-0847">Vitamin C</keyword>
<dbReference type="InterPro" id="IPR036397">
    <property type="entry name" value="RNaseH_sf"/>
</dbReference>
<keyword evidence="4" id="KW-0863">Zinc-finger</keyword>
<dbReference type="CDD" id="cd09272">
    <property type="entry name" value="RNase_HI_RT_Ty1"/>
    <property type="match status" value="1"/>
</dbReference>
<feature type="domain" description="Fe2OG dioxygenase" evidence="11">
    <location>
        <begin position="1549"/>
        <end position="1655"/>
    </location>
</feature>
<dbReference type="SMART" id="SM00249">
    <property type="entry name" value="PHD"/>
    <property type="match status" value="9"/>
</dbReference>
<dbReference type="PROSITE" id="PS00028">
    <property type="entry name" value="ZINC_FINGER_C2H2_1"/>
    <property type="match status" value="1"/>
</dbReference>
<dbReference type="FunFam" id="2.60.120.330:FF:000026">
    <property type="entry name" value="DIBOA-glucoside dioxygenase BX6"/>
    <property type="match status" value="1"/>
</dbReference>
<evidence type="ECO:0000256" key="1">
    <source>
        <dbReference type="ARBA" id="ARBA00008056"/>
    </source>
</evidence>
<evidence type="ECO:0000256" key="4">
    <source>
        <dbReference type="ARBA" id="ARBA00022771"/>
    </source>
</evidence>
<dbReference type="GO" id="GO:0008270">
    <property type="term" value="F:zinc ion binding"/>
    <property type="evidence" value="ECO:0007669"/>
    <property type="project" value="UniProtKB-KW"/>
</dbReference>
<dbReference type="InterPro" id="IPR026992">
    <property type="entry name" value="DIOX_N"/>
</dbReference>
<dbReference type="PANTHER" id="PTHR10209:SF429">
    <property type="entry name" value="1-AMINOCYCLOPROPANE-1-CARBOXYLATE OXIDASE HOMOLOG 1-LIKE"/>
    <property type="match status" value="1"/>
</dbReference>
<dbReference type="GO" id="GO:0003676">
    <property type="term" value="F:nucleic acid binding"/>
    <property type="evidence" value="ECO:0007669"/>
    <property type="project" value="InterPro"/>
</dbReference>
<keyword evidence="2" id="KW-0479">Metal-binding</keyword>
<dbReference type="Gene3D" id="2.60.120.330">
    <property type="entry name" value="B-lactam Antibiotic, Isopenicillin N Synthase, Chain"/>
    <property type="match status" value="5"/>
</dbReference>
<sequence>MAVSGAGDRLQELKAFDESKAGFKGLVNAGVTKIPPIFVRPFDDKAGDYPVSGTPISIPVINLEDTTNSRCDVVEAYNARIQVLRSDNGGEYLSVELQQYLKAHGIIHQTTCSNTPQQNGVAERKNRHLLEVVRASLIEAHLPLSYWGEALISTAYLINRVPSRTIDYQTPSQALVEAIVAPVLPNLPPNVFGCVAFVHLHKHQRNKLSPRALRCVFVGYAAHQKGYQSYHPPTHKMFITLDVVFHEDLMYFSTESKLQGEHQKEIQTLDYDDELVENVDVHISEDTQISEDAGNLDISEDELSEPVNQVGKFVEESSQEHAETEIVTPSQSEFDIQHATNTPHQLLAEDAPEPHRKQLPQRLTRGNDPEEREALQGHLSREFKMKDLGPLKYFLGIEVSRSNKGIFLSQRKYALDLLRETDADWAGAVDDRRSTSGYFTFVGGNLVTWRSKKQNVVARSSVEAEFRGGESRGAHVGSGGDAGGGAWVPRASGGGVLLPREWERVNFRSNFDLYESPYANWRDTLFCVMGPDPLDPQELPEVSRDMTLEYSRQIMRLGTTLFELLAEALGLKPDHLIGLDCAKGHAILSHYYPACPEPELTMGTSKHADPDFLTVLLQDQIGGLQVLYQNQWVNVPPVPGALVVNIGDLLQLISNDKYKSVEHRVLANHVGPRISVACFFTPHLYPSAKMYGPINELLSEEDPPVYRETTVSDFIPYYDSKGLDGNSALSHFKFSEAKMEFYTLDLAKTVRYESNHGLYQSCFAYLRDTPIQHCWFLIIWIPIEYQQLAESAGEMICKLKENVVKIRFRASYRLRTSLLLTTKEWNMTKEESRGDTAVDNQLKELKPVDYTKASVKRVVDAGIELVPVHLDPDEMPAACRNTPHAFDIGLKQHSSSVSETMSAAVSFDTLWYELSLIGRYVEYKVSTGFIQCTSSLQIMGEPLVETLVDYDRVRELQAFDGTKAGVKGLVDSRRKDIPKIFIRPKDELAEELNSSRAPLQVPAIDLGGIERIGRRKEIVDEIQHASEKWGFFQVVNHEVPVSLLDEMIDGIRMFHEQDLEVKKEFYSRDLNKQVRYNSNFDLYQSRTANWRDTISISMLKNNHLDPNEVPAVCRDTTMEYIKHLTKLGDTLLELLSEALGLKTDYLKALECAKGRTFVCHYYPACPEPDLTLGTSKHTDPGFLTVVLQDQIGGLQILQDNQWTDVKPIAGSLVVNIGDCLQMISNDKFRSVDHRVLANRIGPRISVACFFTGVAVPAKVYGPIKELISEESPPVFKEFLVSDYVAKFFSRPLNMAGIDLFRLIGFGGDSKLEVAKDVDVGKSLTRETLSITNLFWQLIMGVSCTNEVTYDREKELKAFDDTKAGVKGLVDAGTGKVEIPKIFIRPPDELAGELNRGRTHLQVPAIDLTGIEKDGDVRKEVVDKVRRAAEDWGFFHVLNHGVPVGVLEEMLAGVRRFHEQDLAVKQEIYSRDRLRKVKFNSNYDLYKSRAANWRDTLSISTLVSDDLDPNEVPKICRDAAMEYMQHIIKLADTLLELLSEALGLKPDHLKAMECNKGRTFVCHYYPACPEPDLTMGIGTHTDAVFITILLQDHIGGLQLLHDDQWAEVKPIDGSLVVNIGDLLQIISNNKFKSVVHRVLANLSGPRISVPCFFAGAYGTPRIYGPIKELISEENPPVYKDFTIGEYVTKFFVEYQWHDHPLQLRSILSDSNAQCFLCLKPISGYNYKCTKTNCNFSIHITCLKLPLQSLHPLHPPHPLTLLQQPPPHPTCHQCTTPCSNFTYSCTTCPFFLHLHCATEQRNFTYKIHNHPLAFSAAPPSGFFSFICNVCGDDGQCFNLQCKSCPFVVHIECSVLPVTVNYSSHEHPFKLITVHSIEDGTGEFYCDVCEERVNPKGCIYYCEDCVYIGHLGCMASAQKPLLKLAYKEFGLPSVESESSYEIAQNLQIELRSDPTNDDRGGDEMSKLRLQYNEHHLNEIEHFSHQHSLRHIGEHEMRKFSCFACSGKISGAGFGCTQCNFYLHKWCAQLPQSIKHPIHPAHSLTLGSRAREHFCKCDACHETCDGFTYYCGTCYFNLHSMCASIPSSLANEIHQHPLTLSWKRPYSTSCKACGNECTGTVFECEACDLVLDFKCALLPHTVRHSCHADPLKLTFVGVGADESDEFYCDACEQRRDPSHWVYYCKECEFSAHMNCVVSVLLGEVCQRQYMCKAEKRLALSGGQESHVDMVLEYDRNKELQAFDETKAGVKGLIDNGVAKVPRIFVRPAEELAKELNSRQADIQVPVIDLGGIERLDRRKEIVNEIKTAAATWGFFQVVEHGIPIGVLEGMIDGVRMFHEQDVEAKKEFYTRDNKKKVRFESNFDLFNSRTANWRDTMTMSVSANKSLDSNHFPAICREIVMAYAKHVENLANMLFQLLSEGLGLKADHLKTMECAEGFRITCHYYPACPEPELTLGTSKHSDPGFLTILLQSQISGLQILYEDQWVDVHPVPGALVINIGDLLQLISNDKLRSNKHRVLANRVGPRMSVACFFSGPIPSSKLYGPIEELISDENPSMYRDVLLDKYAARFLSTGLDEDLEYQWHDHPLQLRSILSDSNAQCFLCLKPISGYNYKCTKTNCNFSIHITCLKLPLQSLHPLHPPHPLTLLQHPPPHPTCHQCTTPCSNFTYSCTTCPFFLHLHCATEQRNFTYKIHNHPLAFSAAPPSGFLSFICNVCGDDGQCFNLQCKSCPFVVHIECSVLPVTVNYSSHEHPFKLITVHSIEDGTGEFYCDVCEERVNPKGCIYYCEDCVYIGHLGCMASAQKPLVKLAYKEVGLPSVESESSNEIAQNLQIELRSDPTNDDRGGDEMSKLRLQYNEHHLNEIEHFSHQHSLRHIGEHEMRKFSCFACWGKISGAGFGCTQCNFYLHKWCAQLPQSIKHPIHPAHSLTLGSRARGHFCQCDACHETCDGFTYYCETCYFNLHSMCASIPSSLANEIHQHPLTLSRKRPYSTSCKACGNDCTGTVFECEACDLVLDFKCALLPHTVRHRCHVDPLRLTFVGVGDDESDEFYCDACEQRRDPTHWVYYCKECEFSAHMNCVVSELLGEVCQRRYMCKAEKRLALYGGQESHVDMVLEYDRNKELQAFDETKAGVKGLIDNGVAKVPRIFVRPAEELAKELNSRRADTQVPVIDLGGIQRLHRRKEIVNEIKAAAAKWGFFQVVEHGIPIGVLEGMIDGARMFHEQDVEAKKEFYTRDNKKKVRFESNFDLFNSRTANWRDTMTMSVSANKSLDSNHFPAICREMVMAYAKHVKNLANMLFQLLSEALGLKADHLKTMECAEGFRIACHYYPACPEPELTLGTSKHSDAGFLTILLQSQLSGLQVLCEDQWVDVPPTPGALVINIGDLLQLVSNDKLKSNKHRVLANGVGPRMSVACFFSGPVPSSKLYGPIKELISDENPSVYRDVLLDKYVARFFSTGLDEDRGLDYYKK</sequence>
<dbReference type="GO" id="GO:0051213">
    <property type="term" value="F:dioxygenase activity"/>
    <property type="evidence" value="ECO:0007669"/>
    <property type="project" value="UniProtKB-ARBA"/>
</dbReference>
<evidence type="ECO:0000313" key="12">
    <source>
        <dbReference type="EMBL" id="KAK2973037.1"/>
    </source>
</evidence>
<dbReference type="InterPro" id="IPR001584">
    <property type="entry name" value="Integrase_cat-core"/>
</dbReference>
<feature type="region of interest" description="Disordered" evidence="9">
    <location>
        <begin position="347"/>
        <end position="370"/>
    </location>
</feature>
<dbReference type="Pfam" id="PF03107">
    <property type="entry name" value="C1_2"/>
    <property type="match status" value="14"/>
</dbReference>
<dbReference type="InterPro" id="IPR027443">
    <property type="entry name" value="IPNS-like_sf"/>
</dbReference>
<dbReference type="InterPro" id="IPR005123">
    <property type="entry name" value="Oxoglu/Fe-dep_dioxygenase_dom"/>
</dbReference>
<keyword evidence="8" id="KW-0408">Iron</keyword>
<dbReference type="SMART" id="SM00109">
    <property type="entry name" value="C1"/>
    <property type="match status" value="9"/>
</dbReference>
<evidence type="ECO:0000259" key="10">
    <source>
        <dbReference type="PROSITE" id="PS50994"/>
    </source>
</evidence>
<evidence type="ECO:0000256" key="7">
    <source>
        <dbReference type="ARBA" id="ARBA00023002"/>
    </source>
</evidence>
<dbReference type="InterPro" id="IPR012337">
    <property type="entry name" value="RNaseH-like_sf"/>
</dbReference>
<protein>
    <submittedName>
        <fullName evidence="12">Uncharacterized protein</fullName>
    </submittedName>
</protein>
<dbReference type="SUPFAM" id="SSF51197">
    <property type="entry name" value="Clavaminate synthase-like"/>
    <property type="match status" value="5"/>
</dbReference>
<feature type="domain" description="Fe2OG dioxygenase" evidence="11">
    <location>
        <begin position="583"/>
        <end position="682"/>
    </location>
</feature>
<dbReference type="InterPro" id="IPR046349">
    <property type="entry name" value="C1-like_sf"/>
</dbReference>
<dbReference type="InterPro" id="IPR057670">
    <property type="entry name" value="SH3_retrovirus"/>
</dbReference>
<dbReference type="InterPro" id="IPR001965">
    <property type="entry name" value="Znf_PHD"/>
</dbReference>
<dbReference type="SUPFAM" id="SSF57889">
    <property type="entry name" value="Cysteine-rich domain"/>
    <property type="match status" value="8"/>
</dbReference>
<dbReference type="Proteomes" id="UP001187471">
    <property type="component" value="Unassembled WGS sequence"/>
</dbReference>
<accession>A0AA88UFA9</accession>
<keyword evidence="5" id="KW-0862">Zinc</keyword>
<dbReference type="PROSITE" id="PS51471">
    <property type="entry name" value="FE2OG_OXY"/>
    <property type="match status" value="5"/>
</dbReference>
<feature type="domain" description="Fe2OG dioxygenase" evidence="11">
    <location>
        <begin position="3314"/>
        <end position="3416"/>
    </location>
</feature>
<dbReference type="GO" id="GO:0031418">
    <property type="term" value="F:L-ascorbic acid binding"/>
    <property type="evidence" value="ECO:0007669"/>
    <property type="project" value="UniProtKB-KW"/>
</dbReference>
<feature type="domain" description="Fe2OG dioxygenase" evidence="11">
    <location>
        <begin position="2430"/>
        <end position="2532"/>
    </location>
</feature>
<reference evidence="12" key="1">
    <citation type="submission" date="2022-12" db="EMBL/GenBank/DDBJ databases">
        <title>Draft genome assemblies for two species of Escallonia (Escalloniales).</title>
        <authorList>
            <person name="Chanderbali A."/>
            <person name="Dervinis C."/>
            <person name="Anghel I."/>
            <person name="Soltis D."/>
            <person name="Soltis P."/>
            <person name="Zapata F."/>
        </authorList>
    </citation>
    <scope>NUCLEOTIDE SEQUENCE</scope>
    <source>
        <strain evidence="12">UCBG92.1500</strain>
        <tissue evidence="12">Leaf</tissue>
    </source>
</reference>
<proteinExistence type="inferred from homology"/>
<dbReference type="GO" id="GO:0015074">
    <property type="term" value="P:DNA integration"/>
    <property type="evidence" value="ECO:0007669"/>
    <property type="project" value="InterPro"/>
</dbReference>
<dbReference type="PANTHER" id="PTHR10209">
    <property type="entry name" value="OXIDOREDUCTASE, 2OG-FE II OXYGENASE FAMILY PROTEIN"/>
    <property type="match status" value="1"/>
</dbReference>
<evidence type="ECO:0000256" key="5">
    <source>
        <dbReference type="ARBA" id="ARBA00022833"/>
    </source>
</evidence>